<keyword evidence="2" id="KW-0472">Membrane</keyword>
<reference evidence="4" key="1">
    <citation type="submission" date="2025-08" db="UniProtKB">
        <authorList>
            <consortium name="RefSeq"/>
        </authorList>
    </citation>
    <scope>IDENTIFICATION</scope>
    <source>
        <tissue evidence="4">Tentacle</tissue>
    </source>
</reference>
<dbReference type="Gene3D" id="2.10.90.10">
    <property type="entry name" value="Cystine-knot cytokines"/>
    <property type="match status" value="1"/>
</dbReference>
<dbReference type="PANTHER" id="PTHR39940:SF1">
    <property type="entry name" value="PROTHORACICOTROPIC HORMONE, ISOFORM F"/>
    <property type="match status" value="1"/>
</dbReference>
<sequence>MLFRQRAISFHFKISVLFIMAMAIKMSFMLPRNQKDISQECEPIKREILLQKLGRAYNPHFMAMDSKDLAAKTADQPEPLPEDALDESRYGSANESVQEKRSSSTRPGAWTCQIKSKWIDMGRSYFPRYYKTVTCSSNDCWYGHFRCRAREFQFQIMKRKPGATCKRKKISLLPNATNTGPSFDAIWELHDVSTNLYCKCTN</sequence>
<evidence type="ECO:0000256" key="1">
    <source>
        <dbReference type="SAM" id="MobiDB-lite"/>
    </source>
</evidence>
<keyword evidence="3" id="KW-1185">Reference proteome</keyword>
<dbReference type="PANTHER" id="PTHR39940">
    <property type="entry name" value="PROTHORACICOTROPIC HORMONE, ISOFORM F"/>
    <property type="match status" value="1"/>
</dbReference>
<dbReference type="OrthoDB" id="5950649at2759"/>
<dbReference type="Proteomes" id="UP000515163">
    <property type="component" value="Unplaced"/>
</dbReference>
<dbReference type="InParanoid" id="A0A6P8I428"/>
<evidence type="ECO:0000256" key="2">
    <source>
        <dbReference type="SAM" id="Phobius"/>
    </source>
</evidence>
<organism evidence="3 4">
    <name type="scientific">Actinia tenebrosa</name>
    <name type="common">Australian red waratah sea anemone</name>
    <dbReference type="NCBI Taxonomy" id="6105"/>
    <lineage>
        <taxon>Eukaryota</taxon>
        <taxon>Metazoa</taxon>
        <taxon>Cnidaria</taxon>
        <taxon>Anthozoa</taxon>
        <taxon>Hexacorallia</taxon>
        <taxon>Actiniaria</taxon>
        <taxon>Actiniidae</taxon>
        <taxon>Actinia</taxon>
    </lineage>
</organism>
<dbReference type="KEGG" id="aten:116295860"/>
<dbReference type="GeneID" id="116295860"/>
<protein>
    <submittedName>
        <fullName evidence="4">Protein trunk-like</fullName>
    </submittedName>
</protein>
<evidence type="ECO:0000313" key="3">
    <source>
        <dbReference type="Proteomes" id="UP000515163"/>
    </source>
</evidence>
<name>A0A6P8I428_ACTTE</name>
<feature type="region of interest" description="Disordered" evidence="1">
    <location>
        <begin position="72"/>
        <end position="104"/>
    </location>
</feature>
<dbReference type="GO" id="GO:0005102">
    <property type="term" value="F:signaling receptor binding"/>
    <property type="evidence" value="ECO:0007669"/>
    <property type="project" value="TreeGrafter"/>
</dbReference>
<keyword evidence="2" id="KW-0812">Transmembrane</keyword>
<dbReference type="RefSeq" id="XP_031559677.1">
    <property type="nucleotide sequence ID" value="XM_031703817.1"/>
</dbReference>
<dbReference type="InterPro" id="IPR029034">
    <property type="entry name" value="Cystine-knot_cytokine"/>
</dbReference>
<evidence type="ECO:0000313" key="4">
    <source>
        <dbReference type="RefSeq" id="XP_031559677.1"/>
    </source>
</evidence>
<accession>A0A6P8I428</accession>
<gene>
    <name evidence="4" type="primary">LOC116295860</name>
</gene>
<feature type="transmembrane region" description="Helical" evidence="2">
    <location>
        <begin position="12"/>
        <end position="30"/>
    </location>
</feature>
<dbReference type="AlphaFoldDB" id="A0A6P8I428"/>
<proteinExistence type="predicted"/>
<dbReference type="SUPFAM" id="SSF57501">
    <property type="entry name" value="Cystine-knot cytokines"/>
    <property type="match status" value="1"/>
</dbReference>
<keyword evidence="2" id="KW-1133">Transmembrane helix</keyword>
<dbReference type="InterPro" id="IPR052876">
    <property type="entry name" value="Insect_Hormone_Regulators"/>
</dbReference>